<accession>A0ACC4ALD6</accession>
<evidence type="ECO:0000313" key="1">
    <source>
        <dbReference type="EMBL" id="KAL3567044.1"/>
    </source>
</evidence>
<keyword evidence="2" id="KW-1185">Reference proteome</keyword>
<organism evidence="1 2">
    <name type="scientific">Populus alba</name>
    <name type="common">White poplar</name>
    <dbReference type="NCBI Taxonomy" id="43335"/>
    <lineage>
        <taxon>Eukaryota</taxon>
        <taxon>Viridiplantae</taxon>
        <taxon>Streptophyta</taxon>
        <taxon>Embryophyta</taxon>
        <taxon>Tracheophyta</taxon>
        <taxon>Spermatophyta</taxon>
        <taxon>Magnoliopsida</taxon>
        <taxon>eudicotyledons</taxon>
        <taxon>Gunneridae</taxon>
        <taxon>Pentapetalae</taxon>
        <taxon>rosids</taxon>
        <taxon>fabids</taxon>
        <taxon>Malpighiales</taxon>
        <taxon>Salicaceae</taxon>
        <taxon>Saliceae</taxon>
        <taxon>Populus</taxon>
    </lineage>
</organism>
<evidence type="ECO:0000313" key="2">
    <source>
        <dbReference type="Proteomes" id="UP000309997"/>
    </source>
</evidence>
<dbReference type="EMBL" id="RCHU02000018">
    <property type="protein sequence ID" value="KAL3567044.1"/>
    <property type="molecule type" value="Genomic_DNA"/>
</dbReference>
<reference evidence="1 2" key="1">
    <citation type="journal article" date="2024" name="Plant Biotechnol. J.">
        <title>Genome and CRISPR/Cas9 system of a widespread forest tree (Populus alba) in the world.</title>
        <authorList>
            <person name="Liu Y.J."/>
            <person name="Jiang P.F."/>
            <person name="Han X.M."/>
            <person name="Li X.Y."/>
            <person name="Wang H.M."/>
            <person name="Wang Y.J."/>
            <person name="Wang X.X."/>
            <person name="Zeng Q.Y."/>
        </authorList>
    </citation>
    <scope>NUCLEOTIDE SEQUENCE [LARGE SCALE GENOMIC DNA]</scope>
    <source>
        <strain evidence="2">cv. PAL-ZL1</strain>
    </source>
</reference>
<sequence>MARRALEVTPPAPKTLHRQSPSSGNSSALLFVIGGMLVLAWKLYERSSVIDLVDPKLREHGFMEKDVLLVIHVAFLCLQPLANLRPPMSKIEALLTCKVEMVGTPMRPAFLERRRKTDENLSWDAISECSVHYSEQCLGLQCFSVA</sequence>
<gene>
    <name evidence="1" type="ORF">D5086_032459</name>
</gene>
<proteinExistence type="predicted"/>
<comment type="caution">
    <text evidence="1">The sequence shown here is derived from an EMBL/GenBank/DDBJ whole genome shotgun (WGS) entry which is preliminary data.</text>
</comment>
<dbReference type="Proteomes" id="UP000309997">
    <property type="component" value="Unassembled WGS sequence"/>
</dbReference>
<name>A0ACC4ALD6_POPAL</name>
<protein>
    <submittedName>
        <fullName evidence="1">Uncharacterized protein</fullName>
    </submittedName>
</protein>